<accession>A0A4P9UR02</accession>
<dbReference type="EMBL" id="CP035467">
    <property type="protein sequence ID" value="QCW83787.1"/>
    <property type="molecule type" value="Genomic_DNA"/>
</dbReference>
<keyword evidence="1" id="KW-0472">Membrane</keyword>
<evidence type="ECO:0000256" key="1">
    <source>
        <dbReference type="SAM" id="Phobius"/>
    </source>
</evidence>
<feature type="transmembrane region" description="Helical" evidence="1">
    <location>
        <begin position="43"/>
        <end position="63"/>
    </location>
</feature>
<evidence type="ECO:0008006" key="4">
    <source>
        <dbReference type="Google" id="ProtNLM"/>
    </source>
</evidence>
<dbReference type="KEGG" id="mbur:EQU24_17185"/>
<evidence type="ECO:0000313" key="2">
    <source>
        <dbReference type="EMBL" id="QCW83787.1"/>
    </source>
</evidence>
<evidence type="ECO:0000313" key="3">
    <source>
        <dbReference type="Proteomes" id="UP000305881"/>
    </source>
</evidence>
<feature type="transmembrane region" description="Helical" evidence="1">
    <location>
        <begin position="70"/>
        <end position="100"/>
    </location>
</feature>
<keyword evidence="1" id="KW-1133">Transmembrane helix</keyword>
<proteinExistence type="predicted"/>
<reference evidence="3" key="1">
    <citation type="journal article" date="2019" name="J. Bacteriol.">
        <title>A Mutagenic Screen Identifies a TonB-Dependent Receptor Required for the Lanthanide Metal Switch in the Type I Methanotroph 'Methylotuvimicrobium buryatense' 5GB1C.</title>
        <authorList>
            <person name="Groom J.D."/>
            <person name="Ford S.M."/>
            <person name="Pesesky M.W."/>
            <person name="Lidstrom M.E."/>
        </authorList>
    </citation>
    <scope>NUCLEOTIDE SEQUENCE [LARGE SCALE GENOMIC DNA]</scope>
    <source>
        <strain evidence="3">5GB1C</strain>
    </source>
</reference>
<dbReference type="Proteomes" id="UP000305881">
    <property type="component" value="Chromosome"/>
</dbReference>
<organism evidence="2 3">
    <name type="scientific">Methylotuvimicrobium buryatense</name>
    <name type="common">Methylomicrobium buryatense</name>
    <dbReference type="NCBI Taxonomy" id="95641"/>
    <lineage>
        <taxon>Bacteria</taxon>
        <taxon>Pseudomonadati</taxon>
        <taxon>Pseudomonadota</taxon>
        <taxon>Gammaproteobacteria</taxon>
        <taxon>Methylococcales</taxon>
        <taxon>Methylococcaceae</taxon>
        <taxon>Methylotuvimicrobium</taxon>
    </lineage>
</organism>
<gene>
    <name evidence="2" type="ORF">EQU24_17185</name>
</gene>
<keyword evidence="3" id="KW-1185">Reference proteome</keyword>
<sequence>MRKYLNVFASFIIMLCIGSLYSWSIIAAELIEKYNFSLLQSQIIFGTLIAVFPITMIFVGQLARKIKFRYIGYISGLLFFSGYLIASYSQGSFILILLGIG</sequence>
<dbReference type="STRING" id="675511.GCA_000341735_04014"/>
<dbReference type="AlphaFoldDB" id="A0A4P9UR02"/>
<dbReference type="SUPFAM" id="SSF103473">
    <property type="entry name" value="MFS general substrate transporter"/>
    <property type="match status" value="1"/>
</dbReference>
<dbReference type="InterPro" id="IPR036259">
    <property type="entry name" value="MFS_trans_sf"/>
</dbReference>
<keyword evidence="1" id="KW-0812">Transmembrane</keyword>
<dbReference type="OrthoDB" id="9793415at2"/>
<protein>
    <recommendedName>
        <fullName evidence="4">MFS transporter</fullName>
    </recommendedName>
</protein>
<dbReference type="RefSeq" id="WP_017842392.1">
    <property type="nucleotide sequence ID" value="NZ_CP035467.1"/>
</dbReference>
<name>A0A4P9UR02_METBY</name>